<name>A0A317F3Q2_9SPHI</name>
<evidence type="ECO:0000313" key="3">
    <source>
        <dbReference type="Proteomes" id="UP000245391"/>
    </source>
</evidence>
<dbReference type="Proteomes" id="UP000245391">
    <property type="component" value="Unassembled WGS sequence"/>
</dbReference>
<accession>A0A317F3Q2</accession>
<evidence type="ECO:0000256" key="1">
    <source>
        <dbReference type="SAM" id="SignalP"/>
    </source>
</evidence>
<protein>
    <recommendedName>
        <fullName evidence="4">DUF5045 domain-containing protein</fullName>
    </recommendedName>
</protein>
<keyword evidence="3" id="KW-1185">Reference proteome</keyword>
<dbReference type="RefSeq" id="WP_109928839.1">
    <property type="nucleotide sequence ID" value="NZ_QGNY01000002.1"/>
</dbReference>
<proteinExistence type="predicted"/>
<sequence length="259" mass="29657">MKKLLMLLAVLPLAVPVFSQKKIRDKHITHQQERMVFKQWDADLFTPTPGFLYLNPEYWITWALHPNYPKTDLRPLGPIGPQTQRLALAAAMQSTDNAYKLHADTIRGLATTEMLNYSGAVSAVDPLWMLFYSREFEELISGDDSNILAGLSAKERDYLVSSGAYGWFVEESHALLERLQAARNTDMDRGSRILAYHRMLDEYRKLRATWEDKKQKAKLYLSLRDKNDAVKKKDIPISKGSGKKTDKQIADEILRASKL</sequence>
<reference evidence="3" key="1">
    <citation type="submission" date="2018-05" db="EMBL/GenBank/DDBJ databases">
        <title>Pedobacter paludis sp. nov., isolated from wetland soil.</title>
        <authorList>
            <person name="Zhang Y."/>
        </authorList>
    </citation>
    <scope>NUCLEOTIDE SEQUENCE [LARGE SCALE GENOMIC DNA]</scope>
    <source>
        <strain evidence="3">R-8</strain>
    </source>
</reference>
<dbReference type="EMBL" id="QGNY01000002">
    <property type="protein sequence ID" value="PWS32667.1"/>
    <property type="molecule type" value="Genomic_DNA"/>
</dbReference>
<feature type="signal peptide" evidence="1">
    <location>
        <begin position="1"/>
        <end position="19"/>
    </location>
</feature>
<dbReference type="AlphaFoldDB" id="A0A317F3Q2"/>
<dbReference type="OrthoDB" id="1265092at2"/>
<keyword evidence="1" id="KW-0732">Signal</keyword>
<comment type="caution">
    <text evidence="2">The sequence shown here is derived from an EMBL/GenBank/DDBJ whole genome shotgun (WGS) entry which is preliminary data.</text>
</comment>
<gene>
    <name evidence="2" type="ORF">DF947_06240</name>
</gene>
<organism evidence="2 3">
    <name type="scientific">Pedobacter paludis</name>
    <dbReference type="NCBI Taxonomy" id="2203212"/>
    <lineage>
        <taxon>Bacteria</taxon>
        <taxon>Pseudomonadati</taxon>
        <taxon>Bacteroidota</taxon>
        <taxon>Sphingobacteriia</taxon>
        <taxon>Sphingobacteriales</taxon>
        <taxon>Sphingobacteriaceae</taxon>
        <taxon>Pedobacter</taxon>
    </lineage>
</organism>
<evidence type="ECO:0008006" key="4">
    <source>
        <dbReference type="Google" id="ProtNLM"/>
    </source>
</evidence>
<feature type="chain" id="PRO_5016281172" description="DUF5045 domain-containing protein" evidence="1">
    <location>
        <begin position="20"/>
        <end position="259"/>
    </location>
</feature>
<evidence type="ECO:0000313" key="2">
    <source>
        <dbReference type="EMBL" id="PWS32667.1"/>
    </source>
</evidence>